<evidence type="ECO:0000313" key="1">
    <source>
        <dbReference type="EMBL" id="GAQ65760.1"/>
    </source>
</evidence>
<proteinExistence type="predicted"/>
<reference evidence="2" key="1">
    <citation type="submission" date="2015-11" db="EMBL/GenBank/DDBJ databases">
        <authorList>
            <consortium name="Cross-ministerial Strategic Innovation Promotion Program (SIP) consortium"/>
            <person name="Tomihama T."/>
            <person name="Ikenaga M."/>
            <person name="Sakai M."/>
            <person name="Okubo T."/>
            <person name="Ikeda S."/>
        </authorList>
    </citation>
    <scope>NUCLEOTIDE SEQUENCE [LARGE SCALE GENOMIC DNA]</scope>
    <source>
        <strain evidence="2">S58</strain>
    </source>
</reference>
<dbReference type="AlphaFoldDB" id="A0A100JU71"/>
<sequence>MSSGLIDVHAHLLPDFYVQQATAAGHAHPDGMGGWPWRC</sequence>
<protein>
    <recommendedName>
        <fullName evidence="3">Amidohydrolase</fullName>
    </recommendedName>
</protein>
<reference evidence="2" key="3">
    <citation type="submission" date="2016-02" db="EMBL/GenBank/DDBJ databases">
        <title>Draft genome of pathogenic Streptomyces sp. in Japan.</title>
        <authorList>
            <person name="Tomihama T."/>
            <person name="Ikenaga M."/>
            <person name="Sakai M."/>
            <person name="Okubo T."/>
            <person name="Ikeda S."/>
        </authorList>
    </citation>
    <scope>NUCLEOTIDE SEQUENCE [LARGE SCALE GENOMIC DNA]</scope>
    <source>
        <strain evidence="2">S58</strain>
    </source>
</reference>
<reference evidence="1 2" key="2">
    <citation type="journal article" date="2016" name="Genome Announc.">
        <title>Draft Genome Sequences of Streptomyces scabiei S58, Streptomyces turgidiscabies T45, and Streptomyces acidiscabies a10, the Pathogens of Potato Common Scab, Isolated in Japan.</title>
        <authorList>
            <person name="Tomihama T."/>
            <person name="Nishi Y."/>
            <person name="Sakai M."/>
            <person name="Ikenaga M."/>
            <person name="Okubo T."/>
            <person name="Ikeda S."/>
        </authorList>
    </citation>
    <scope>NUCLEOTIDE SEQUENCE [LARGE SCALE GENOMIC DNA]</scope>
    <source>
        <strain evidence="1 2">S58</strain>
    </source>
</reference>
<evidence type="ECO:0008006" key="3">
    <source>
        <dbReference type="Google" id="ProtNLM"/>
    </source>
</evidence>
<name>A0A100JU71_STRSC</name>
<gene>
    <name evidence="1" type="ORF">SsS58_06175</name>
</gene>
<organism evidence="1 2">
    <name type="scientific">Streptomyces scabiei</name>
    <dbReference type="NCBI Taxonomy" id="1930"/>
    <lineage>
        <taxon>Bacteria</taxon>
        <taxon>Bacillati</taxon>
        <taxon>Actinomycetota</taxon>
        <taxon>Actinomycetes</taxon>
        <taxon>Kitasatosporales</taxon>
        <taxon>Streptomycetaceae</taxon>
        <taxon>Streptomyces</taxon>
    </lineage>
</organism>
<dbReference type="EMBL" id="BCMM01000033">
    <property type="protein sequence ID" value="GAQ65760.1"/>
    <property type="molecule type" value="Genomic_DNA"/>
</dbReference>
<dbReference type="Proteomes" id="UP000067448">
    <property type="component" value="Unassembled WGS sequence"/>
</dbReference>
<evidence type="ECO:0000313" key="2">
    <source>
        <dbReference type="Proteomes" id="UP000067448"/>
    </source>
</evidence>
<accession>A0A100JU71</accession>
<comment type="caution">
    <text evidence="1">The sequence shown here is derived from an EMBL/GenBank/DDBJ whole genome shotgun (WGS) entry which is preliminary data.</text>
</comment>